<name>A0A655PMS0_VIBCL</name>
<dbReference type="PANTHER" id="PTHR22617:SF45">
    <property type="entry name" value="CHEMOTAXIS PROTEIN CHEW"/>
    <property type="match status" value="1"/>
</dbReference>
<dbReference type="Gene3D" id="2.30.30.40">
    <property type="entry name" value="SH3 Domains"/>
    <property type="match status" value="2"/>
</dbReference>
<comment type="subcellular location">
    <subcellularLocation>
        <location evidence="1">Cytoplasm</location>
    </subcellularLocation>
</comment>
<proteinExistence type="predicted"/>
<dbReference type="Gene3D" id="2.40.50.180">
    <property type="entry name" value="CheA-289, Domain 4"/>
    <property type="match status" value="2"/>
</dbReference>
<dbReference type="GO" id="GO:0006935">
    <property type="term" value="P:chemotaxis"/>
    <property type="evidence" value="ECO:0007669"/>
    <property type="project" value="InterPro"/>
</dbReference>
<feature type="domain" description="CheW-like" evidence="4">
    <location>
        <begin position="218"/>
        <end position="358"/>
    </location>
</feature>
<dbReference type="AlphaFoldDB" id="A0A655PMS0"/>
<dbReference type="InterPro" id="IPR002545">
    <property type="entry name" value="CheW-lke_dom"/>
</dbReference>
<dbReference type="SUPFAM" id="SSF50341">
    <property type="entry name" value="CheW-like"/>
    <property type="match status" value="2"/>
</dbReference>
<protein>
    <recommendedName>
        <fullName evidence="2">Chemotaxis protein CheW</fullName>
    </recommendedName>
</protein>
<sequence length="370" mass="41837">MLDNSVEEELELSTQRFNHLSSQSHFGDVTDEERDDDEDMRQLVCCMVDGQEYAFPLEDTQEIVRIPEIITKVPLTESAILGVINLRGKTLPLVSLRTLFGLPSISFSDSHRVLVVNISLSEKERLPVGVVVDAVREVIRLHVDVMDSVPEIMSKMGQANDISAICNLDDGRRTLSVISVEQLFDAQIVDQFSEAYPQEGTDMSTIDDVSILEDDNTDMQLVIFKLDKEEFGISIHTVQEIIRIPENISRVPKTDDFIEGVINLRGNVLPIVDMRKRFHLPEMARHERQRILVVNFEKISTGFIVDSVSEVLRIPESQLEDAPVLSEEQAQLMRQMVNLSPRMIGVLSADQLISNTEMYKLHMAANDMDS</sequence>
<evidence type="ECO:0000256" key="2">
    <source>
        <dbReference type="ARBA" id="ARBA00021483"/>
    </source>
</evidence>
<dbReference type="EMBL" id="CWOW01000003">
    <property type="protein sequence ID" value="CSA18529.1"/>
    <property type="molecule type" value="Genomic_DNA"/>
</dbReference>
<evidence type="ECO:0000259" key="4">
    <source>
        <dbReference type="PROSITE" id="PS50851"/>
    </source>
</evidence>
<dbReference type="GO" id="GO:0005829">
    <property type="term" value="C:cytosol"/>
    <property type="evidence" value="ECO:0007669"/>
    <property type="project" value="TreeGrafter"/>
</dbReference>
<dbReference type="InterPro" id="IPR039315">
    <property type="entry name" value="CheW"/>
</dbReference>
<evidence type="ECO:0000256" key="1">
    <source>
        <dbReference type="ARBA" id="ARBA00004496"/>
    </source>
</evidence>
<dbReference type="Proteomes" id="UP000044806">
    <property type="component" value="Unassembled WGS sequence"/>
</dbReference>
<dbReference type="Pfam" id="PF01584">
    <property type="entry name" value="CheW"/>
    <property type="match status" value="2"/>
</dbReference>
<dbReference type="SMART" id="SM00260">
    <property type="entry name" value="CheW"/>
    <property type="match status" value="2"/>
</dbReference>
<evidence type="ECO:0000256" key="3">
    <source>
        <dbReference type="ARBA" id="ARBA00022490"/>
    </source>
</evidence>
<organism evidence="5 6">
    <name type="scientific">Vibrio cholerae</name>
    <dbReference type="NCBI Taxonomy" id="666"/>
    <lineage>
        <taxon>Bacteria</taxon>
        <taxon>Pseudomonadati</taxon>
        <taxon>Pseudomonadota</taxon>
        <taxon>Gammaproteobacteria</taxon>
        <taxon>Vibrionales</taxon>
        <taxon>Vibrionaceae</taxon>
        <taxon>Vibrio</taxon>
    </lineage>
</organism>
<keyword evidence="3" id="KW-0963">Cytoplasm</keyword>
<dbReference type="FunFam" id="2.40.50.180:FF:000001">
    <property type="entry name" value="Chemotaxis protein CheW"/>
    <property type="match status" value="1"/>
</dbReference>
<evidence type="ECO:0000313" key="5">
    <source>
        <dbReference type="EMBL" id="CSA18529.1"/>
    </source>
</evidence>
<evidence type="ECO:0000313" key="6">
    <source>
        <dbReference type="Proteomes" id="UP000044806"/>
    </source>
</evidence>
<dbReference type="PANTHER" id="PTHR22617">
    <property type="entry name" value="CHEMOTAXIS SENSOR HISTIDINE KINASE-RELATED"/>
    <property type="match status" value="1"/>
</dbReference>
<gene>
    <name evidence="5" type="primary">cheW_1</name>
    <name evidence="5" type="ORF">ERS013165_00987</name>
</gene>
<reference evidence="5 6" key="1">
    <citation type="submission" date="2015-07" db="EMBL/GenBank/DDBJ databases">
        <authorList>
            <consortium name="Pathogen Informatics"/>
        </authorList>
    </citation>
    <scope>NUCLEOTIDE SEQUENCE [LARGE SCALE GENOMIC DNA]</scope>
    <source>
        <strain evidence="5 6">A51</strain>
    </source>
</reference>
<feature type="domain" description="CheW-like" evidence="4">
    <location>
        <begin position="40"/>
        <end position="189"/>
    </location>
</feature>
<dbReference type="PROSITE" id="PS50851">
    <property type="entry name" value="CHEW"/>
    <property type="match status" value="2"/>
</dbReference>
<accession>A0A655PMS0</accession>
<dbReference type="GO" id="GO:0007165">
    <property type="term" value="P:signal transduction"/>
    <property type="evidence" value="ECO:0007669"/>
    <property type="project" value="InterPro"/>
</dbReference>
<dbReference type="InterPro" id="IPR036061">
    <property type="entry name" value="CheW-like_dom_sf"/>
</dbReference>